<protein>
    <recommendedName>
        <fullName evidence="6">Mutator family transposase</fullName>
    </recommendedName>
</protein>
<dbReference type="OrthoDB" id="9779930at2"/>
<dbReference type="GO" id="GO:0004803">
    <property type="term" value="F:transposase activity"/>
    <property type="evidence" value="ECO:0007669"/>
    <property type="project" value="UniProtKB-UniRule"/>
</dbReference>
<comment type="similarity">
    <text evidence="2 6">Belongs to the transposase mutator family.</text>
</comment>
<gene>
    <name evidence="7" type="ORF">TW77_23905</name>
</gene>
<dbReference type="Proteomes" id="UP000033452">
    <property type="component" value="Unassembled WGS sequence"/>
</dbReference>
<comment type="function">
    <text evidence="1 6">Required for the transposition of the insertion element.</text>
</comment>
<evidence type="ECO:0000313" key="8">
    <source>
        <dbReference type="Proteomes" id="UP000033452"/>
    </source>
</evidence>
<dbReference type="InterPro" id="IPR001207">
    <property type="entry name" value="Transposase_mutator"/>
</dbReference>
<reference evidence="7 8" key="1">
    <citation type="journal article" date="2015" name="BMC Genomics">
        <title>Genome mining reveals unlocked bioactive potential of marine Gram-negative bacteria.</title>
        <authorList>
            <person name="Machado H."/>
            <person name="Sonnenschein E.C."/>
            <person name="Melchiorsen J."/>
            <person name="Gram L."/>
        </authorList>
    </citation>
    <scope>NUCLEOTIDE SEQUENCE [LARGE SCALE GENOMIC DNA]</scope>
    <source>
        <strain evidence="7 8">S2471</strain>
    </source>
</reference>
<dbReference type="Pfam" id="PF00872">
    <property type="entry name" value="Transposase_mut"/>
    <property type="match status" value="1"/>
</dbReference>
<evidence type="ECO:0000256" key="5">
    <source>
        <dbReference type="ARBA" id="ARBA00023172"/>
    </source>
</evidence>
<evidence type="ECO:0000256" key="4">
    <source>
        <dbReference type="ARBA" id="ARBA00023125"/>
    </source>
</evidence>
<keyword evidence="4 6" id="KW-0238">DNA-binding</keyword>
<dbReference type="RefSeq" id="WP_046007481.1">
    <property type="nucleotide sequence ID" value="NZ_JXYA01000127.1"/>
</dbReference>
<organism evidence="7 8">
    <name type="scientific">Pseudoalteromonas rubra</name>
    <dbReference type="NCBI Taxonomy" id="43658"/>
    <lineage>
        <taxon>Bacteria</taxon>
        <taxon>Pseudomonadati</taxon>
        <taxon>Pseudomonadota</taxon>
        <taxon>Gammaproteobacteria</taxon>
        <taxon>Alteromonadales</taxon>
        <taxon>Pseudoalteromonadaceae</taxon>
        <taxon>Pseudoalteromonas</taxon>
    </lineage>
</organism>
<evidence type="ECO:0000256" key="1">
    <source>
        <dbReference type="ARBA" id="ARBA00002190"/>
    </source>
</evidence>
<name>A0A0F4Q7K5_9GAMM</name>
<evidence type="ECO:0000313" key="7">
    <source>
        <dbReference type="EMBL" id="KJZ03360.1"/>
    </source>
</evidence>
<dbReference type="PANTHER" id="PTHR33217">
    <property type="entry name" value="TRANSPOSASE FOR INSERTION SEQUENCE ELEMENT IS1081"/>
    <property type="match status" value="1"/>
</dbReference>
<dbReference type="PATRIC" id="fig|43658.5.peg.5092"/>
<keyword evidence="8" id="KW-1185">Reference proteome</keyword>
<keyword evidence="5 6" id="KW-0233">DNA recombination</keyword>
<keyword evidence="6" id="KW-0814">Transposable element</keyword>
<dbReference type="AlphaFoldDB" id="A0A0F4Q7K5"/>
<dbReference type="GO" id="GO:0006313">
    <property type="term" value="P:DNA transposition"/>
    <property type="evidence" value="ECO:0007669"/>
    <property type="project" value="UniProtKB-UniRule"/>
</dbReference>
<accession>A0A0F4Q7K5</accession>
<dbReference type="NCBIfam" id="NF033543">
    <property type="entry name" value="transpos_IS256"/>
    <property type="match status" value="1"/>
</dbReference>
<keyword evidence="3 6" id="KW-0815">Transposition</keyword>
<comment type="caution">
    <text evidence="7">The sequence shown here is derived from an EMBL/GenBank/DDBJ whole genome shotgun (WGS) entry which is preliminary data.</text>
</comment>
<dbReference type="EMBL" id="JXYA01000127">
    <property type="protein sequence ID" value="KJZ03360.1"/>
    <property type="molecule type" value="Genomic_DNA"/>
</dbReference>
<evidence type="ECO:0000256" key="3">
    <source>
        <dbReference type="ARBA" id="ARBA00022578"/>
    </source>
</evidence>
<sequence>MNEDNNAVPLTAPENPLEQVLKHGAQQLLASAIEAELAELLEQFSHERLDDGRLRVVRNGYQPERMIQTGLGDIPVRVPKVRDRKDKEVKFNSKLVPPYLKRTKNIEELVPWLYLRGISTGEMQPALASLLGENAKGLSANTVSRLKASWEQEYLAWARRDLSHRRFVYVWADGIYSKVRMDDKLCLLVVIGVDDTGRKELLAISDGVRESEQSWTEVLNQLNAQGLTAAPKLAIGDGALGFWNAVTKVWPTTRHQRCWVHKTANILNKVPKSMQPKIKSSLQDIWMAESKESALKAYDLFDKNYRVKYPKATDCLRKDKEEMLAFYDFPAEHWLSIRTTNPIESTFATIRLRTNKTKSCGSRNTTLSMAFKLAQLAEKKWYRLRGFKLLADVIEGITFKNGERIEQDLAEYQAAFIHQI</sequence>
<proteinExistence type="inferred from homology"/>
<evidence type="ECO:0000256" key="2">
    <source>
        <dbReference type="ARBA" id="ARBA00010961"/>
    </source>
</evidence>
<dbReference type="PANTHER" id="PTHR33217:SF9">
    <property type="entry name" value="MUTATOR FAMILY TRANSPOSASE"/>
    <property type="match status" value="1"/>
</dbReference>
<dbReference type="GO" id="GO:0003677">
    <property type="term" value="F:DNA binding"/>
    <property type="evidence" value="ECO:0007669"/>
    <property type="project" value="UniProtKB-UniRule"/>
</dbReference>
<evidence type="ECO:0000256" key="6">
    <source>
        <dbReference type="RuleBase" id="RU365089"/>
    </source>
</evidence>
<dbReference type="PROSITE" id="PS01007">
    <property type="entry name" value="TRANSPOSASE_MUTATOR"/>
    <property type="match status" value="1"/>
</dbReference>